<keyword evidence="1" id="KW-0812">Transmembrane</keyword>
<evidence type="ECO:0000313" key="2">
    <source>
        <dbReference type="EMBL" id="CED90277.1"/>
    </source>
</evidence>
<keyword evidence="1" id="KW-1133">Transmembrane helix</keyword>
<dbReference type="EMBL" id="LK995470">
    <property type="protein sequence ID" value="CED90277.1"/>
    <property type="molecule type" value="Genomic_DNA"/>
</dbReference>
<evidence type="ECO:0000256" key="1">
    <source>
        <dbReference type="SAM" id="Phobius"/>
    </source>
</evidence>
<accession>A0A1L7R903</accession>
<proteinExistence type="predicted"/>
<protein>
    <submittedName>
        <fullName evidence="2">Uncharacterized protein</fullName>
    </submittedName>
</protein>
<name>A0A1L7R903_9ACTO</name>
<dbReference type="AlphaFoldDB" id="A0A1L7R903"/>
<organism evidence="2">
    <name type="scientific">Actinomyces succiniciruminis</name>
    <dbReference type="NCBI Taxonomy" id="1522002"/>
    <lineage>
        <taxon>Bacteria</taxon>
        <taxon>Bacillati</taxon>
        <taxon>Actinomycetota</taxon>
        <taxon>Actinomycetes</taxon>
        <taxon>Actinomycetales</taxon>
        <taxon>Actinomycetaceae</taxon>
        <taxon>Actinomyces</taxon>
    </lineage>
</organism>
<feature type="transmembrane region" description="Helical" evidence="1">
    <location>
        <begin position="20"/>
        <end position="46"/>
    </location>
</feature>
<dbReference type="RefSeq" id="WP_210578601.1">
    <property type="nucleotide sequence ID" value="NZ_LK995470.1"/>
</dbReference>
<sequence length="50" mass="5109">MTALLPPEPNNQGPAYVIGKIIGGLVLAGLGAAVISALAALTIIIWRWAL</sequence>
<reference evidence="2" key="1">
    <citation type="submission" date="2014-07" db="EMBL/GenBank/DDBJ databases">
        <authorList>
            <person name="Zhang J.E."/>
            <person name="Yang H."/>
            <person name="Guo J."/>
            <person name="Deng Z."/>
            <person name="Luo H."/>
            <person name="Luo M."/>
            <person name="Zhao B."/>
        </authorList>
    </citation>
    <scope>NUCLEOTIDE SEQUENCE</scope>
    <source>
        <strain evidence="2">AM4</strain>
    </source>
</reference>
<keyword evidence="1" id="KW-0472">Membrane</keyword>
<gene>
    <name evidence="2" type="ORF">AAM4_0382</name>
</gene>